<dbReference type="EnsemblPlants" id="Kaladp0011s0868.1.v1.1">
    <property type="protein sequence ID" value="Kaladp0011s0868.1.v1.1.CDS.1"/>
    <property type="gene ID" value="Kaladp0011s0868.v1.1"/>
</dbReference>
<dbReference type="Pfam" id="PF04844">
    <property type="entry name" value="Ovate"/>
    <property type="match status" value="1"/>
</dbReference>
<dbReference type="OMA" id="MIFQKEM"/>
<evidence type="ECO:0000313" key="9">
    <source>
        <dbReference type="EnsemblPlants" id="Kaladp0011s0868.1.v1.1.CDS.1"/>
    </source>
</evidence>
<dbReference type="GO" id="GO:0005634">
    <property type="term" value="C:nucleus"/>
    <property type="evidence" value="ECO:0007669"/>
    <property type="project" value="UniProtKB-SubCell"/>
</dbReference>
<dbReference type="Proteomes" id="UP000594263">
    <property type="component" value="Unplaced"/>
</dbReference>
<keyword evidence="2 6" id="KW-0678">Repressor</keyword>
<dbReference type="PANTHER" id="PTHR33057">
    <property type="entry name" value="TRANSCRIPTION REPRESSOR OFP7-RELATED"/>
    <property type="match status" value="1"/>
</dbReference>
<keyword evidence="3 6" id="KW-0805">Transcription regulation</keyword>
<proteinExistence type="predicted"/>
<evidence type="ECO:0000256" key="3">
    <source>
        <dbReference type="ARBA" id="ARBA00023015"/>
    </source>
</evidence>
<keyword evidence="10" id="KW-1185">Reference proteome</keyword>
<evidence type="ECO:0000256" key="2">
    <source>
        <dbReference type="ARBA" id="ARBA00022491"/>
    </source>
</evidence>
<evidence type="ECO:0000256" key="6">
    <source>
        <dbReference type="RuleBase" id="RU367028"/>
    </source>
</evidence>
<keyword evidence="5 6" id="KW-0539">Nucleus</keyword>
<dbReference type="NCBIfam" id="TIGR01568">
    <property type="entry name" value="A_thal_3678"/>
    <property type="match status" value="1"/>
</dbReference>
<evidence type="ECO:0000256" key="7">
    <source>
        <dbReference type="SAM" id="MobiDB-lite"/>
    </source>
</evidence>
<dbReference type="AlphaFoldDB" id="A0A7N0RI76"/>
<dbReference type="Gramene" id="Kaladp0011s0868.1.v1.1">
    <property type="protein sequence ID" value="Kaladp0011s0868.1.v1.1.CDS.1"/>
    <property type="gene ID" value="Kaladp0011s0868.v1.1"/>
</dbReference>
<comment type="subcellular location">
    <subcellularLocation>
        <location evidence="1 6">Nucleus</location>
    </subcellularLocation>
</comment>
<dbReference type="PROSITE" id="PS51754">
    <property type="entry name" value="OVATE"/>
    <property type="match status" value="1"/>
</dbReference>
<name>A0A7N0RI76_KALFE</name>
<evidence type="ECO:0000256" key="5">
    <source>
        <dbReference type="ARBA" id="ARBA00023242"/>
    </source>
</evidence>
<dbReference type="InterPro" id="IPR006458">
    <property type="entry name" value="Ovate_C"/>
</dbReference>
<sequence length="147" mass="16607">MSSHKRSSRRLKSLFTITADCGGCSRQRSDAAADPAQPKPRPKTHPPLFPTEPQPHCHPFETTSSAISSSVAIEKDSDDPYNDFRQSMLQMIFQKEMYSRDDLQELLNCFLKMNSADHHDVIVRAFTEIMSHDGPICVSSRQISEKP</sequence>
<comment type="function">
    <text evidence="6">Transcriptional repressor that regulates multiple aspects of plant growth and development.</text>
</comment>
<accession>A0A7N0RI76</accession>
<protein>
    <recommendedName>
        <fullName evidence="6">Transcription repressor</fullName>
    </recommendedName>
    <alternativeName>
        <fullName evidence="6">Ovate family protein</fullName>
    </alternativeName>
</protein>
<evidence type="ECO:0000256" key="1">
    <source>
        <dbReference type="ARBA" id="ARBA00004123"/>
    </source>
</evidence>
<evidence type="ECO:0000313" key="10">
    <source>
        <dbReference type="Proteomes" id="UP000594263"/>
    </source>
</evidence>
<feature type="domain" description="OVATE" evidence="8">
    <location>
        <begin position="73"/>
        <end position="132"/>
    </location>
</feature>
<evidence type="ECO:0000259" key="8">
    <source>
        <dbReference type="PROSITE" id="PS51754"/>
    </source>
</evidence>
<keyword evidence="4 6" id="KW-0804">Transcription</keyword>
<dbReference type="PANTHER" id="PTHR33057:SF138">
    <property type="entry name" value="TRANSCRIPTION REPRESSOR OFP10"/>
    <property type="match status" value="1"/>
</dbReference>
<evidence type="ECO:0000256" key="4">
    <source>
        <dbReference type="ARBA" id="ARBA00023163"/>
    </source>
</evidence>
<feature type="region of interest" description="Disordered" evidence="7">
    <location>
        <begin position="21"/>
        <end position="64"/>
    </location>
</feature>
<reference evidence="9" key="1">
    <citation type="submission" date="2021-01" db="UniProtKB">
        <authorList>
            <consortium name="EnsemblPlants"/>
        </authorList>
    </citation>
    <scope>IDENTIFICATION</scope>
</reference>
<organism evidence="9 10">
    <name type="scientific">Kalanchoe fedtschenkoi</name>
    <name type="common">Lavender scallops</name>
    <name type="synonym">South American air plant</name>
    <dbReference type="NCBI Taxonomy" id="63787"/>
    <lineage>
        <taxon>Eukaryota</taxon>
        <taxon>Viridiplantae</taxon>
        <taxon>Streptophyta</taxon>
        <taxon>Embryophyta</taxon>
        <taxon>Tracheophyta</taxon>
        <taxon>Spermatophyta</taxon>
        <taxon>Magnoliopsida</taxon>
        <taxon>eudicotyledons</taxon>
        <taxon>Gunneridae</taxon>
        <taxon>Pentapetalae</taxon>
        <taxon>Saxifragales</taxon>
        <taxon>Crassulaceae</taxon>
        <taxon>Kalanchoe</taxon>
    </lineage>
</organism>
<dbReference type="InterPro" id="IPR038933">
    <property type="entry name" value="Ovate"/>
</dbReference>
<dbReference type="GO" id="GO:0045892">
    <property type="term" value="P:negative regulation of DNA-templated transcription"/>
    <property type="evidence" value="ECO:0007669"/>
    <property type="project" value="UniProtKB-UniRule"/>
</dbReference>